<feature type="transmembrane region" description="Helical" evidence="7">
    <location>
        <begin position="54"/>
        <end position="77"/>
    </location>
</feature>
<dbReference type="InterPro" id="IPR036259">
    <property type="entry name" value="MFS_trans_sf"/>
</dbReference>
<evidence type="ECO:0000313" key="10">
    <source>
        <dbReference type="Proteomes" id="UP001519332"/>
    </source>
</evidence>
<evidence type="ECO:0000256" key="5">
    <source>
        <dbReference type="ARBA" id="ARBA00022989"/>
    </source>
</evidence>
<feature type="transmembrane region" description="Helical" evidence="7">
    <location>
        <begin position="354"/>
        <end position="378"/>
    </location>
</feature>
<organism evidence="9 10">
    <name type="scientific">Kibdelosporangium banguiense</name>
    <dbReference type="NCBI Taxonomy" id="1365924"/>
    <lineage>
        <taxon>Bacteria</taxon>
        <taxon>Bacillati</taxon>
        <taxon>Actinomycetota</taxon>
        <taxon>Actinomycetes</taxon>
        <taxon>Pseudonocardiales</taxon>
        <taxon>Pseudonocardiaceae</taxon>
        <taxon>Kibdelosporangium</taxon>
    </lineage>
</organism>
<accession>A0ABS4T5U9</accession>
<feature type="domain" description="Major facilitator superfamily (MFS) profile" evidence="8">
    <location>
        <begin position="22"/>
        <end position="407"/>
    </location>
</feature>
<dbReference type="PANTHER" id="PTHR23517:SF13">
    <property type="entry name" value="MAJOR FACILITATOR SUPERFAMILY MFS_1"/>
    <property type="match status" value="1"/>
</dbReference>
<feature type="transmembrane region" description="Helical" evidence="7">
    <location>
        <begin position="318"/>
        <end position="342"/>
    </location>
</feature>
<keyword evidence="3" id="KW-1003">Cell membrane</keyword>
<feature type="transmembrane region" description="Helical" evidence="7">
    <location>
        <begin position="183"/>
        <end position="202"/>
    </location>
</feature>
<feature type="transmembrane region" description="Helical" evidence="7">
    <location>
        <begin position="157"/>
        <end position="177"/>
    </location>
</feature>
<feature type="transmembrane region" description="Helical" evidence="7">
    <location>
        <begin position="384"/>
        <end position="401"/>
    </location>
</feature>
<evidence type="ECO:0000259" key="8">
    <source>
        <dbReference type="PROSITE" id="PS50850"/>
    </source>
</evidence>
<keyword evidence="5 7" id="KW-1133">Transmembrane helix</keyword>
<evidence type="ECO:0000256" key="2">
    <source>
        <dbReference type="ARBA" id="ARBA00022448"/>
    </source>
</evidence>
<feature type="transmembrane region" description="Helical" evidence="7">
    <location>
        <begin position="114"/>
        <end position="136"/>
    </location>
</feature>
<dbReference type="SUPFAM" id="SSF103473">
    <property type="entry name" value="MFS general substrate transporter"/>
    <property type="match status" value="1"/>
</dbReference>
<dbReference type="RefSeq" id="WP_209633505.1">
    <property type="nucleotide sequence ID" value="NZ_JAGINW010000001.1"/>
</dbReference>
<evidence type="ECO:0000256" key="4">
    <source>
        <dbReference type="ARBA" id="ARBA00022692"/>
    </source>
</evidence>
<dbReference type="InterPro" id="IPR050171">
    <property type="entry name" value="MFS_Transporters"/>
</dbReference>
<feature type="transmembrane region" description="Helical" evidence="7">
    <location>
        <begin position="24"/>
        <end position="48"/>
    </location>
</feature>
<dbReference type="Pfam" id="PF07690">
    <property type="entry name" value="MFS_1"/>
    <property type="match status" value="1"/>
</dbReference>
<dbReference type="InterPro" id="IPR011701">
    <property type="entry name" value="MFS"/>
</dbReference>
<keyword evidence="6 7" id="KW-0472">Membrane</keyword>
<comment type="caution">
    <text evidence="9">The sequence shown here is derived from an EMBL/GenBank/DDBJ whole genome shotgun (WGS) entry which is preliminary data.</text>
</comment>
<comment type="subcellular location">
    <subcellularLocation>
        <location evidence="1">Cell membrane</location>
        <topology evidence="1">Multi-pass membrane protein</topology>
    </subcellularLocation>
</comment>
<feature type="transmembrane region" description="Helical" evidence="7">
    <location>
        <begin position="265"/>
        <end position="287"/>
    </location>
</feature>
<dbReference type="Gene3D" id="1.20.1250.20">
    <property type="entry name" value="MFS general substrate transporter like domains"/>
    <property type="match status" value="1"/>
</dbReference>
<dbReference type="EMBL" id="JAGINW010000001">
    <property type="protein sequence ID" value="MBP2319849.1"/>
    <property type="molecule type" value="Genomic_DNA"/>
</dbReference>
<protein>
    <submittedName>
        <fullName evidence="9">MFS family permease</fullName>
    </submittedName>
</protein>
<keyword evidence="2" id="KW-0813">Transport</keyword>
<evidence type="ECO:0000256" key="6">
    <source>
        <dbReference type="ARBA" id="ARBA00023136"/>
    </source>
</evidence>
<name>A0ABS4T5U9_9PSEU</name>
<evidence type="ECO:0000313" key="9">
    <source>
        <dbReference type="EMBL" id="MBP2319849.1"/>
    </source>
</evidence>
<dbReference type="InterPro" id="IPR020846">
    <property type="entry name" value="MFS_dom"/>
</dbReference>
<dbReference type="PANTHER" id="PTHR23517">
    <property type="entry name" value="RESISTANCE PROTEIN MDTM, PUTATIVE-RELATED-RELATED"/>
    <property type="match status" value="1"/>
</dbReference>
<evidence type="ECO:0000256" key="7">
    <source>
        <dbReference type="SAM" id="Phobius"/>
    </source>
</evidence>
<evidence type="ECO:0000256" key="1">
    <source>
        <dbReference type="ARBA" id="ARBA00004651"/>
    </source>
</evidence>
<reference evidence="9 10" key="1">
    <citation type="submission" date="2021-03" db="EMBL/GenBank/DDBJ databases">
        <title>Sequencing the genomes of 1000 actinobacteria strains.</title>
        <authorList>
            <person name="Klenk H.-P."/>
        </authorList>
    </citation>
    <scope>NUCLEOTIDE SEQUENCE [LARGE SCALE GENOMIC DNA]</scope>
    <source>
        <strain evidence="9 10">DSM 46670</strain>
    </source>
</reference>
<feature type="transmembrane region" description="Helical" evidence="7">
    <location>
        <begin position="230"/>
        <end position="253"/>
    </location>
</feature>
<dbReference type="PROSITE" id="PS50850">
    <property type="entry name" value="MFS"/>
    <property type="match status" value="1"/>
</dbReference>
<feature type="transmembrane region" description="Helical" evidence="7">
    <location>
        <begin position="89"/>
        <end position="108"/>
    </location>
</feature>
<feature type="transmembrane region" description="Helical" evidence="7">
    <location>
        <begin position="294"/>
        <end position="312"/>
    </location>
</feature>
<sequence length="407" mass="41908">MTFTAVARPQVPAASRRVSHGGGFWVIATAFTVSLAFSTLPTPLYGLYQQRDGFPTWVITVIFAAYAVGVVASLYLVGHVSDWLGRRRVIVGATLVEALSALVFLAWPDVAGLILARLIGGAGIGALVATATAHLSELRLVAKPSADPASSGLISSVVNMGGLAIGPLIGGLLVQYVAGPLTVPYLIFLGLLIASAIAVSLVPETVARREERPAYRPQRISLPRAAKPQFFGAATAAFAAFAITGLFTALAPTLMNLAFHEPSKLLGGTATFAVLAAAAVAQILFAGLDTRPQLKLGFLFMAVGLVVLPVAVLTSGLWLFFAGAVVAGAGIGLGFRAAVATAASLAEPAFRGEVLAALFLGAYAGLVIPVLAIGAALVWVSSSVAVVLFSALELGLLYWAARRILPL</sequence>
<evidence type="ECO:0000256" key="3">
    <source>
        <dbReference type="ARBA" id="ARBA00022475"/>
    </source>
</evidence>
<proteinExistence type="predicted"/>
<keyword evidence="4 7" id="KW-0812">Transmembrane</keyword>
<keyword evidence="10" id="KW-1185">Reference proteome</keyword>
<gene>
    <name evidence="9" type="ORF">JOF56_000234</name>
</gene>
<dbReference type="Proteomes" id="UP001519332">
    <property type="component" value="Unassembled WGS sequence"/>
</dbReference>